<organism evidence="1 2">
    <name type="scientific">Pseudomonas cedrina</name>
    <dbReference type="NCBI Taxonomy" id="651740"/>
    <lineage>
        <taxon>Bacteria</taxon>
        <taxon>Pseudomonadati</taxon>
        <taxon>Pseudomonadota</taxon>
        <taxon>Gammaproteobacteria</taxon>
        <taxon>Pseudomonadales</taxon>
        <taxon>Pseudomonadaceae</taxon>
        <taxon>Pseudomonas</taxon>
    </lineage>
</organism>
<proteinExistence type="predicted"/>
<sequence>MSESIATLLFAALEMSARHDRKVVKAVLYGDSWAALHADTEIAHLIVDHGLTRPKEFAGVPIYASHLTGPEQGFKLEYQQDPPEVFSQTI</sequence>
<dbReference type="AlphaFoldDB" id="A0A2S9E2E2"/>
<dbReference type="RefSeq" id="WP_105225729.1">
    <property type="nucleotide sequence ID" value="NZ_PCQE01000004.1"/>
</dbReference>
<dbReference type="EMBL" id="PCQE01000004">
    <property type="protein sequence ID" value="PRC09012.1"/>
    <property type="molecule type" value="Genomic_DNA"/>
</dbReference>
<protein>
    <submittedName>
        <fullName evidence="1">Uncharacterized protein</fullName>
    </submittedName>
</protein>
<evidence type="ECO:0000313" key="1">
    <source>
        <dbReference type="EMBL" id="PRC09012.1"/>
    </source>
</evidence>
<evidence type="ECO:0000313" key="2">
    <source>
        <dbReference type="Proteomes" id="UP000239458"/>
    </source>
</evidence>
<comment type="caution">
    <text evidence="1">The sequence shown here is derived from an EMBL/GenBank/DDBJ whole genome shotgun (WGS) entry which is preliminary data.</text>
</comment>
<name>A0A2S9E2E2_PSECE</name>
<accession>A0A2S9E2E2</accession>
<dbReference type="Proteomes" id="UP000239458">
    <property type="component" value="Unassembled WGS sequence"/>
</dbReference>
<gene>
    <name evidence="1" type="ORF">CQ006_04695</name>
</gene>
<reference evidence="1 2" key="1">
    <citation type="submission" date="2017-09" db="EMBL/GenBank/DDBJ databases">
        <title>Genomic, metabolic, and phenotypic characteristics of bacterial isolates from the natural microbiome of the model nematode Caenorhabditis elegans.</title>
        <authorList>
            <person name="Zimmermann J."/>
            <person name="Obeng N."/>
            <person name="Yang W."/>
            <person name="Obeng O."/>
            <person name="Kissoyan K."/>
            <person name="Pees B."/>
            <person name="Dirksen P."/>
            <person name="Hoppner M."/>
            <person name="Franke A."/>
            <person name="Rosenstiel P."/>
            <person name="Leippe M."/>
            <person name="Dierking K."/>
            <person name="Kaleta C."/>
            <person name="Schulenburg H."/>
        </authorList>
    </citation>
    <scope>NUCLEOTIDE SEQUENCE [LARGE SCALE GENOMIC DNA]</scope>
    <source>
        <strain evidence="1 2">MYb184</strain>
    </source>
</reference>